<feature type="transmembrane region" description="Helical" evidence="7">
    <location>
        <begin position="219"/>
        <end position="239"/>
    </location>
</feature>
<evidence type="ECO:0000256" key="4">
    <source>
        <dbReference type="ARBA" id="ARBA00022692"/>
    </source>
</evidence>
<evidence type="ECO:0000256" key="6">
    <source>
        <dbReference type="ARBA" id="ARBA00023136"/>
    </source>
</evidence>
<feature type="transmembrane region" description="Helical" evidence="7">
    <location>
        <begin position="59"/>
        <end position="77"/>
    </location>
</feature>
<dbReference type="GO" id="GO:0022857">
    <property type="term" value="F:transmembrane transporter activity"/>
    <property type="evidence" value="ECO:0007669"/>
    <property type="project" value="TreeGrafter"/>
</dbReference>
<keyword evidence="5 7" id="KW-1133">Transmembrane helix</keyword>
<feature type="transmembrane region" description="Helical" evidence="7">
    <location>
        <begin position="6"/>
        <end position="39"/>
    </location>
</feature>
<evidence type="ECO:0000256" key="3">
    <source>
        <dbReference type="ARBA" id="ARBA00022519"/>
    </source>
</evidence>
<keyword evidence="2" id="KW-1003">Cell membrane</keyword>
<feature type="transmembrane region" description="Helical" evidence="7">
    <location>
        <begin position="275"/>
        <end position="297"/>
    </location>
</feature>
<keyword evidence="6 7" id="KW-0472">Membrane</keyword>
<evidence type="ECO:0000256" key="5">
    <source>
        <dbReference type="ARBA" id="ARBA00022989"/>
    </source>
</evidence>
<accession>A0A2A6ZBH2</accession>
<evidence type="ECO:0000256" key="2">
    <source>
        <dbReference type="ARBA" id="ARBA00022475"/>
    </source>
</evidence>
<evidence type="ECO:0000313" key="9">
    <source>
        <dbReference type="EMBL" id="PDX58765.1"/>
    </source>
</evidence>
<protein>
    <recommendedName>
        <fullName evidence="8">TRAP C4-dicarboxylate transport system permease DctM subunit domain-containing protein</fullName>
    </recommendedName>
</protein>
<feature type="transmembrane region" description="Helical" evidence="7">
    <location>
        <begin position="174"/>
        <end position="198"/>
    </location>
</feature>
<evidence type="ECO:0000259" key="8">
    <source>
        <dbReference type="Pfam" id="PF06808"/>
    </source>
</evidence>
<dbReference type="NCBIfam" id="TIGR00786">
    <property type="entry name" value="dctM"/>
    <property type="match status" value="1"/>
</dbReference>
<evidence type="ECO:0000256" key="7">
    <source>
        <dbReference type="SAM" id="Phobius"/>
    </source>
</evidence>
<dbReference type="PIRSF" id="PIRSF006066">
    <property type="entry name" value="HI0050"/>
    <property type="match status" value="1"/>
</dbReference>
<evidence type="ECO:0000313" key="10">
    <source>
        <dbReference type="Proteomes" id="UP000220752"/>
    </source>
</evidence>
<reference evidence="9 10" key="1">
    <citation type="journal article" date="2017" name="Front. Microbiol.">
        <title>New Insights into the Diversity of the Genus Faecalibacterium.</title>
        <authorList>
            <person name="Benevides L."/>
            <person name="Burman S."/>
            <person name="Martin R."/>
            <person name="Robert V."/>
            <person name="Thomas M."/>
            <person name="Miquel S."/>
            <person name="Chain F."/>
            <person name="Sokol H."/>
            <person name="Bermudez-Humaran L.G."/>
            <person name="Morrison M."/>
            <person name="Langella P."/>
            <person name="Azevedo V.A."/>
            <person name="Chatel J.M."/>
            <person name="Soares S."/>
        </authorList>
    </citation>
    <scope>NUCLEOTIDE SEQUENCE [LARGE SCALE GENOMIC DNA]</scope>
    <source>
        <strain evidence="10">CNCM I-4540</strain>
    </source>
</reference>
<gene>
    <name evidence="9" type="ORF">CGS46_06575</name>
</gene>
<name>A0A2A6ZBH2_9FIRM</name>
<dbReference type="GO" id="GO:0005886">
    <property type="term" value="C:plasma membrane"/>
    <property type="evidence" value="ECO:0007669"/>
    <property type="project" value="UniProtKB-SubCell"/>
</dbReference>
<feature type="transmembrane region" description="Helical" evidence="7">
    <location>
        <begin position="363"/>
        <end position="391"/>
    </location>
</feature>
<feature type="transmembrane region" description="Helical" evidence="7">
    <location>
        <begin position="97"/>
        <end position="116"/>
    </location>
</feature>
<dbReference type="Pfam" id="PF06808">
    <property type="entry name" value="DctM"/>
    <property type="match status" value="1"/>
</dbReference>
<dbReference type="Proteomes" id="UP000220752">
    <property type="component" value="Unassembled WGS sequence"/>
</dbReference>
<evidence type="ECO:0000256" key="1">
    <source>
        <dbReference type="ARBA" id="ARBA00004429"/>
    </source>
</evidence>
<comment type="subcellular location">
    <subcellularLocation>
        <location evidence="1">Cell inner membrane</location>
        <topology evidence="1">Multi-pass membrane protein</topology>
    </subcellularLocation>
</comment>
<keyword evidence="10" id="KW-1185">Reference proteome</keyword>
<feature type="transmembrane region" description="Helical" evidence="7">
    <location>
        <begin position="403"/>
        <end position="424"/>
    </location>
</feature>
<comment type="caution">
    <text evidence="9">The sequence shown here is derived from an EMBL/GenBank/DDBJ whole genome shotgun (WGS) entry which is preliminary data.</text>
</comment>
<keyword evidence="4 7" id="KW-0812">Transmembrane</keyword>
<dbReference type="PANTHER" id="PTHR33362">
    <property type="entry name" value="SIALIC ACID TRAP TRANSPORTER PERMEASE PROTEIN SIAT-RELATED"/>
    <property type="match status" value="1"/>
</dbReference>
<dbReference type="InterPro" id="IPR004681">
    <property type="entry name" value="TRAP_DctM"/>
</dbReference>
<feature type="transmembrane region" description="Helical" evidence="7">
    <location>
        <begin position="245"/>
        <end position="263"/>
    </location>
</feature>
<dbReference type="PANTHER" id="PTHR33362:SF2">
    <property type="entry name" value="TRAP TRANSPORTER LARGE PERMEASE PROTEIN"/>
    <property type="match status" value="1"/>
</dbReference>
<proteinExistence type="predicted"/>
<dbReference type="AlphaFoldDB" id="A0A2A6ZBH2"/>
<feature type="domain" description="TRAP C4-dicarboxylate transport system permease DctM subunit" evidence="8">
    <location>
        <begin position="11"/>
        <end position="420"/>
    </location>
</feature>
<keyword evidence="3" id="KW-0997">Cell inner membrane</keyword>
<organism evidence="9 10">
    <name type="scientific">Faecalibacterium langellae</name>
    <dbReference type="NCBI Taxonomy" id="3435293"/>
    <lineage>
        <taxon>Bacteria</taxon>
        <taxon>Bacillati</taxon>
        <taxon>Bacillota</taxon>
        <taxon>Clostridia</taxon>
        <taxon>Eubacteriales</taxon>
        <taxon>Oscillospiraceae</taxon>
        <taxon>Faecalibacterium</taxon>
    </lineage>
</organism>
<dbReference type="EMBL" id="NMTQ01000022">
    <property type="protein sequence ID" value="PDX58765.1"/>
    <property type="molecule type" value="Genomic_DNA"/>
</dbReference>
<dbReference type="InterPro" id="IPR010656">
    <property type="entry name" value="DctM"/>
</dbReference>
<sequence length="429" mass="45744">MQESVAVFLLIGLFAVMIICHLPVTFAMVIATATTMLYLNIPMMTMVQQMAKSVNSFSLLAIPFFILMGEIMGAGGISDRLLKFANVLVGRFRGGLAFVNVLASMFFGGISGSAVADVSSLGKIEIPMMEDAGYDKDFSICVTVSSACQGLLIPPSHNMVLYAMTAGGVSVGKLFLAGYAPGILLGVALMALCYIFAIKRNYPKGDPVSFKEALVITKDAVFAIGAMFIIVGGVVAGLFTATEAAAIGCIYCLLVATLVYRQLSLKDMGRILYNTVKTLAMIYSLIAAAGAFAWMMAYLRIPAKFTGILMDVSDNKIVVLLLINVLLLLLGCIMDMAPLILIMTPILLPVVQKFGMDPVQFGIMLIANLAIGLLTPPVGSCLYAGCAVGGAKIEKVTKCMLPFYLTMVIVLLMITFIPALSMTLPNLMM</sequence>
<feature type="transmembrane region" description="Helical" evidence="7">
    <location>
        <begin position="317"/>
        <end position="342"/>
    </location>
</feature>